<dbReference type="EMBL" id="QKTW01000010">
    <property type="protein sequence ID" value="PZF73717.1"/>
    <property type="molecule type" value="Genomic_DNA"/>
</dbReference>
<dbReference type="Pfam" id="PF01103">
    <property type="entry name" value="Omp85"/>
    <property type="match status" value="1"/>
</dbReference>
<proteinExistence type="predicted"/>
<keyword evidence="4" id="KW-0472">Membrane</keyword>
<dbReference type="InterPro" id="IPR051558">
    <property type="entry name" value="Metallophosphoesterase_PAP"/>
</dbReference>
<dbReference type="Gene3D" id="2.40.160.50">
    <property type="entry name" value="membrane protein fhac: a member of the omp85/tpsb transporter family"/>
    <property type="match status" value="1"/>
</dbReference>
<accession>A0A2W2BCX6</accession>
<evidence type="ECO:0000313" key="8">
    <source>
        <dbReference type="Proteomes" id="UP000248745"/>
    </source>
</evidence>
<dbReference type="SUPFAM" id="SSF56300">
    <property type="entry name" value="Metallo-dependent phosphatases"/>
    <property type="match status" value="1"/>
</dbReference>
<evidence type="ECO:0008006" key="9">
    <source>
        <dbReference type="Google" id="ProtNLM"/>
    </source>
</evidence>
<dbReference type="InterPro" id="IPR004843">
    <property type="entry name" value="Calcineurin-like_PHP"/>
</dbReference>
<dbReference type="RefSeq" id="WP_110998167.1">
    <property type="nucleotide sequence ID" value="NZ_QKTW01000010.1"/>
</dbReference>
<evidence type="ECO:0000256" key="1">
    <source>
        <dbReference type="ARBA" id="ARBA00004370"/>
    </source>
</evidence>
<dbReference type="Gene3D" id="3.60.21.10">
    <property type="match status" value="1"/>
</dbReference>
<feature type="domain" description="Bacterial surface antigen (D15)" evidence="6">
    <location>
        <begin position="933"/>
        <end position="1187"/>
    </location>
</feature>
<evidence type="ECO:0000259" key="5">
    <source>
        <dbReference type="Pfam" id="PF00149"/>
    </source>
</evidence>
<dbReference type="OrthoDB" id="333971at2"/>
<keyword evidence="8" id="KW-1185">Reference proteome</keyword>
<dbReference type="Pfam" id="PF00149">
    <property type="entry name" value="Metallophos"/>
    <property type="match status" value="1"/>
</dbReference>
<comment type="subcellular location">
    <subcellularLocation>
        <location evidence="1">Membrane</location>
    </subcellularLocation>
</comment>
<keyword evidence="3" id="KW-0378">Hydrolase</keyword>
<evidence type="ECO:0000256" key="4">
    <source>
        <dbReference type="ARBA" id="ARBA00023136"/>
    </source>
</evidence>
<dbReference type="AlphaFoldDB" id="A0A2W2BCX6"/>
<evidence type="ECO:0000259" key="6">
    <source>
        <dbReference type="Pfam" id="PF01103"/>
    </source>
</evidence>
<feature type="domain" description="Calcineurin-like phosphoesterase" evidence="5">
    <location>
        <begin position="27"/>
        <end position="224"/>
    </location>
</feature>
<dbReference type="PANTHER" id="PTHR10161:SF14">
    <property type="entry name" value="TARTRATE-RESISTANT ACID PHOSPHATASE TYPE 5"/>
    <property type="match status" value="1"/>
</dbReference>
<name>A0A2W2BCX6_9BACT</name>
<evidence type="ECO:0000313" key="7">
    <source>
        <dbReference type="EMBL" id="PZF73717.1"/>
    </source>
</evidence>
<dbReference type="GO" id="GO:0019867">
    <property type="term" value="C:outer membrane"/>
    <property type="evidence" value="ECO:0007669"/>
    <property type="project" value="InterPro"/>
</dbReference>
<gene>
    <name evidence="7" type="ORF">DN068_06895</name>
</gene>
<dbReference type="InterPro" id="IPR029052">
    <property type="entry name" value="Metallo-depent_PP-like"/>
</dbReference>
<sequence>MIRSLLIVIFFFCWNAVVAQDGEVRQRIFIIGDAGKLYNGKSIVPDALANMIDRGDLHTTILFVGDNIYPKGLPDKDEKNYAASVEILTKQLKPFFHYKANVYVIPGNHDWQKSGQEGLERIKRQGQLVNDWQWPNVHFLPVDGCPGPEEIPVDDSTVIILMDTQWWLQPYEKPGIESDCACKTNDEVLVKLHDIAYRNRNKKIIFASHQPMRSHGIHGGYYTWKQHIFPFTDLKDNLYIPLPVLGSIYPIVRGGFGNVQDLKNPVYKDMISGIEDALAVAPDVTFVGGHDHNLQLIRDKDRNYIVSGSGINQERVKTAKNTLFASSSRGFAEILYMKDGTEKIRFYEVDESGKAKEAFSYLSPAITRQPVTLRPNLPVSGTEVVADSIIATIAPEYDQVGNAHRFWFGENYRKIWATPVSMKVFHITEEKGGLTILQKGGGKQTKSLRMKDASGKEWVLRTLQKDPEKALPEDLRKTVAKDVVQDQISAANPYAPLTVPILATAAKVPHAEPQVVYVPHDPALGMYENDFGGSVCIFEEREPGGGKNEKTYNTPKVLDKLEDDNDNSIDEKAVLKARMLDLLISDWDRHEDQWRWGKKEDKEGRDEFYPIPRDRDQTYFVNTGVIPWIAARKWIMPKFQGFKPNIPNVEGAMFNARYFDRYFLRELNEADWKKVIGQLQQEMTDSIIHEAVLQMPAPVYAECGKMTEDYLKSRRDILLPEGLKYYRFLAKAVDVTGSDKRELFQIVHEDNGDVTVSVYKIKKDGTAGHQMFERRFEKGETKEVRLYGRGGKDVFEVSGTEKSPIKVRMIGGGGEDSFRVVSELRNKSKLVIYDRSDKENDYPSRSQASIRTEDNHAVNEFNGQSFKYNVLMPQATAGYNLDDGVLLGVGLKYTKQGFRKEPYAQMHNLMIGHSLATDATFVRYNGDFKKLIGKNDLNINVNAKAPDNTSNFFGVGNESEFNQEGDDAIRYYRTRYNLIGTQINLQRQLSKPLKVFAGIASQYFKMDKSDNEGRYINVYQAEHPEDDLFNDKFYLGLNAGYEIDTRNDEVQPTRGFFWRTTFAGVQQLNEGEKTVGVLQTDMRFFISFHMDPRVVIANRIGGGVLMGEPEFFQYLYLGGKENLSGFRSYRFAGTSMLYHNIELRIKLFDFASYLFPGQVGVLGFNDVGRVWVKDESSAKWHDGYGFGAYITPAKLLLVNAMLGFSTEGVYPYFRIGYRF</sequence>
<protein>
    <recommendedName>
        <fullName evidence="9">Bacterial surface antigen (D15) domain-containing protein</fullName>
    </recommendedName>
</protein>
<organism evidence="7 8">
    <name type="scientific">Taibaiella soli</name>
    <dbReference type="NCBI Taxonomy" id="1649169"/>
    <lineage>
        <taxon>Bacteria</taxon>
        <taxon>Pseudomonadati</taxon>
        <taxon>Bacteroidota</taxon>
        <taxon>Chitinophagia</taxon>
        <taxon>Chitinophagales</taxon>
        <taxon>Chitinophagaceae</taxon>
        <taxon>Taibaiella</taxon>
    </lineage>
</organism>
<reference evidence="7 8" key="1">
    <citation type="submission" date="2018-06" db="EMBL/GenBank/DDBJ databases">
        <title>Mucibacter soli gen. nov., sp. nov., a new member of the family Chitinophagaceae producing mucin.</title>
        <authorList>
            <person name="Kim M.-K."/>
            <person name="Park S."/>
            <person name="Kim T.-S."/>
            <person name="Joung Y."/>
            <person name="Han J.-H."/>
            <person name="Kim S.B."/>
        </authorList>
    </citation>
    <scope>NUCLEOTIDE SEQUENCE [LARGE SCALE GENOMIC DNA]</scope>
    <source>
        <strain evidence="7 8">R1-15</strain>
    </source>
</reference>
<comment type="caution">
    <text evidence="7">The sequence shown here is derived from an EMBL/GenBank/DDBJ whole genome shotgun (WGS) entry which is preliminary data.</text>
</comment>
<dbReference type="PANTHER" id="PTHR10161">
    <property type="entry name" value="TARTRATE-RESISTANT ACID PHOSPHATASE TYPE 5"/>
    <property type="match status" value="1"/>
</dbReference>
<dbReference type="GO" id="GO:0016787">
    <property type="term" value="F:hydrolase activity"/>
    <property type="evidence" value="ECO:0007669"/>
    <property type="project" value="UniProtKB-KW"/>
</dbReference>
<dbReference type="Proteomes" id="UP000248745">
    <property type="component" value="Unassembled WGS sequence"/>
</dbReference>
<evidence type="ECO:0000256" key="2">
    <source>
        <dbReference type="ARBA" id="ARBA00022729"/>
    </source>
</evidence>
<dbReference type="InterPro" id="IPR000184">
    <property type="entry name" value="Bac_surfAg_D15"/>
</dbReference>
<evidence type="ECO:0000256" key="3">
    <source>
        <dbReference type="ARBA" id="ARBA00022801"/>
    </source>
</evidence>
<keyword evidence="2" id="KW-0732">Signal</keyword>